<comment type="caution">
    <text evidence="10">The sequence shown here is derived from an EMBL/GenBank/DDBJ whole genome shotgun (WGS) entry which is preliminary data.</text>
</comment>
<evidence type="ECO:0000256" key="1">
    <source>
        <dbReference type="ARBA" id="ARBA00004651"/>
    </source>
</evidence>
<dbReference type="InterPro" id="IPR017871">
    <property type="entry name" value="ABC_transporter-like_CS"/>
</dbReference>
<evidence type="ECO:0000256" key="3">
    <source>
        <dbReference type="ARBA" id="ARBA00022741"/>
    </source>
</evidence>
<dbReference type="CDD" id="cd03251">
    <property type="entry name" value="ABCC_MsbA"/>
    <property type="match status" value="1"/>
</dbReference>
<evidence type="ECO:0000256" key="2">
    <source>
        <dbReference type="ARBA" id="ARBA00022692"/>
    </source>
</evidence>
<sequence length="581" mass="64618">MNGKFHKFVSFYWPYLGLFCADLLCAGAVSGIALLLPLGARYITKNVLEGDLTLAAGKILQAGLIMLLLILLQAGCAYFTDYKGHAMGAMMERDMRAELFEHCQRLSFSYYDDHSVGDLMARITGDSLSLTEFFHHCPEDIVVNLIKFVGASLILFTIHWKLTLLILAFLPVMTVYTLIFNRKMGRAMRRSRERMSDVNARTEDSLSGIRVVQSFGNEALETEKFAEENQRFCKSRKEIYRSEAVCYGGADAFANLIPVAVVVFGGLSILQGSLDLADLVVFLLYVSYFTDPIKQLIHMTQQFQEGMASFHRFLQILDTEPEIKDQPGARELGRCRGEIEFSHVDFRYQGGGTVLQDLNLRIRAGEYVALVGASGVGKTTLCSLLPRFYDVTAGEIRLDGISVKQFTLHSLRQNIGVVQQSVYLFSGTVAENIGYGRPNASREEIVEAAKRANAHDFITALPQGYDTDIGSHGVKLSGGQQQRLSIARVFLKDPPVLIFDEATSALDNESERVVQRSLEQLAENRTSLVIAHRLSTVRGAKRILVLDGTGICEEGAHEDLMAQNGIYARLYRANLAETKTE</sequence>
<proteinExistence type="predicted"/>
<protein>
    <submittedName>
        <fullName evidence="10">ABC transporter ATP-binding protein/permease</fullName>
    </submittedName>
</protein>
<feature type="transmembrane region" description="Helical" evidence="7">
    <location>
        <begin position="244"/>
        <end position="270"/>
    </location>
</feature>
<dbReference type="InterPro" id="IPR036640">
    <property type="entry name" value="ABC1_TM_sf"/>
</dbReference>
<keyword evidence="3" id="KW-0547">Nucleotide-binding</keyword>
<evidence type="ECO:0000313" key="11">
    <source>
        <dbReference type="Proteomes" id="UP001524473"/>
    </source>
</evidence>
<feature type="domain" description="ABC transporter" evidence="8">
    <location>
        <begin position="339"/>
        <end position="573"/>
    </location>
</feature>
<dbReference type="InterPro" id="IPR003439">
    <property type="entry name" value="ABC_transporter-like_ATP-bd"/>
</dbReference>
<dbReference type="Proteomes" id="UP001524473">
    <property type="component" value="Unassembled WGS sequence"/>
</dbReference>
<keyword evidence="11" id="KW-1185">Reference proteome</keyword>
<dbReference type="PANTHER" id="PTHR43394">
    <property type="entry name" value="ATP-DEPENDENT PERMEASE MDL1, MITOCHONDRIAL"/>
    <property type="match status" value="1"/>
</dbReference>
<keyword evidence="2 7" id="KW-0812">Transmembrane</keyword>
<dbReference type="SMART" id="SM00382">
    <property type="entry name" value="AAA"/>
    <property type="match status" value="1"/>
</dbReference>
<evidence type="ECO:0000313" key="10">
    <source>
        <dbReference type="EMBL" id="MCQ4838410.1"/>
    </source>
</evidence>
<dbReference type="InterPro" id="IPR039421">
    <property type="entry name" value="Type_1_exporter"/>
</dbReference>
<feature type="transmembrane region" description="Helical" evidence="7">
    <location>
        <begin position="158"/>
        <end position="180"/>
    </location>
</feature>
<dbReference type="PROSITE" id="PS50893">
    <property type="entry name" value="ABC_TRANSPORTER_2"/>
    <property type="match status" value="1"/>
</dbReference>
<evidence type="ECO:0000256" key="6">
    <source>
        <dbReference type="ARBA" id="ARBA00023136"/>
    </source>
</evidence>
<feature type="transmembrane region" description="Helical" evidence="7">
    <location>
        <begin position="59"/>
        <end position="80"/>
    </location>
</feature>
<feature type="domain" description="ABC transmembrane type-1" evidence="9">
    <location>
        <begin position="23"/>
        <end position="305"/>
    </location>
</feature>
<dbReference type="GeneID" id="90532304"/>
<evidence type="ECO:0000259" key="9">
    <source>
        <dbReference type="PROSITE" id="PS50929"/>
    </source>
</evidence>
<keyword evidence="5 7" id="KW-1133">Transmembrane helix</keyword>
<evidence type="ECO:0000256" key="7">
    <source>
        <dbReference type="SAM" id="Phobius"/>
    </source>
</evidence>
<dbReference type="GO" id="GO:0005524">
    <property type="term" value="F:ATP binding"/>
    <property type="evidence" value="ECO:0007669"/>
    <property type="project" value="UniProtKB-KW"/>
</dbReference>
<dbReference type="SUPFAM" id="SSF52540">
    <property type="entry name" value="P-loop containing nucleoside triphosphate hydrolases"/>
    <property type="match status" value="1"/>
</dbReference>
<dbReference type="Pfam" id="PF00005">
    <property type="entry name" value="ABC_tran"/>
    <property type="match status" value="1"/>
</dbReference>
<dbReference type="PANTHER" id="PTHR43394:SF1">
    <property type="entry name" value="ATP-BINDING CASSETTE SUB-FAMILY B MEMBER 10, MITOCHONDRIAL"/>
    <property type="match status" value="1"/>
</dbReference>
<gene>
    <name evidence="10" type="ORF">NE695_00600</name>
</gene>
<dbReference type="Gene3D" id="1.20.1560.10">
    <property type="entry name" value="ABC transporter type 1, transmembrane domain"/>
    <property type="match status" value="1"/>
</dbReference>
<dbReference type="PROSITE" id="PS50929">
    <property type="entry name" value="ABC_TM1F"/>
    <property type="match status" value="1"/>
</dbReference>
<reference evidence="10 11" key="1">
    <citation type="submission" date="2022-06" db="EMBL/GenBank/DDBJ databases">
        <title>Isolation of gut microbiota from human fecal samples.</title>
        <authorList>
            <person name="Pamer E.G."/>
            <person name="Barat B."/>
            <person name="Waligurski E."/>
            <person name="Medina S."/>
            <person name="Paddock L."/>
            <person name="Mostad J."/>
        </authorList>
    </citation>
    <scope>NUCLEOTIDE SEQUENCE [LARGE SCALE GENOMIC DNA]</scope>
    <source>
        <strain evidence="10 11">DFI.9.73</strain>
    </source>
</reference>
<dbReference type="InterPro" id="IPR027417">
    <property type="entry name" value="P-loop_NTPase"/>
</dbReference>
<dbReference type="InterPro" id="IPR003593">
    <property type="entry name" value="AAA+_ATPase"/>
</dbReference>
<name>A0ABT1RVP0_9FIRM</name>
<keyword evidence="4 10" id="KW-0067">ATP-binding</keyword>
<comment type="subcellular location">
    <subcellularLocation>
        <location evidence="1">Cell membrane</location>
        <topology evidence="1">Multi-pass membrane protein</topology>
    </subcellularLocation>
</comment>
<dbReference type="RefSeq" id="WP_066863552.1">
    <property type="nucleotide sequence ID" value="NZ_CABKVV010000013.1"/>
</dbReference>
<dbReference type="SUPFAM" id="SSF90123">
    <property type="entry name" value="ABC transporter transmembrane region"/>
    <property type="match status" value="1"/>
</dbReference>
<dbReference type="Gene3D" id="3.40.50.300">
    <property type="entry name" value="P-loop containing nucleotide triphosphate hydrolases"/>
    <property type="match status" value="1"/>
</dbReference>
<evidence type="ECO:0000259" key="8">
    <source>
        <dbReference type="PROSITE" id="PS50893"/>
    </source>
</evidence>
<evidence type="ECO:0000256" key="5">
    <source>
        <dbReference type="ARBA" id="ARBA00022989"/>
    </source>
</evidence>
<evidence type="ECO:0000256" key="4">
    <source>
        <dbReference type="ARBA" id="ARBA00022840"/>
    </source>
</evidence>
<dbReference type="EMBL" id="JANFZH010000001">
    <property type="protein sequence ID" value="MCQ4838410.1"/>
    <property type="molecule type" value="Genomic_DNA"/>
</dbReference>
<dbReference type="CDD" id="cd18549">
    <property type="entry name" value="ABC_6TM_YwjA_like"/>
    <property type="match status" value="1"/>
</dbReference>
<dbReference type="Pfam" id="PF00664">
    <property type="entry name" value="ABC_membrane"/>
    <property type="match status" value="1"/>
</dbReference>
<keyword evidence="6 7" id="KW-0472">Membrane</keyword>
<accession>A0ABT1RVP0</accession>
<organism evidence="10 11">
    <name type="scientific">Neglectibacter timonensis</name>
    <dbReference type="NCBI Taxonomy" id="1776382"/>
    <lineage>
        <taxon>Bacteria</taxon>
        <taxon>Bacillati</taxon>
        <taxon>Bacillota</taxon>
        <taxon>Clostridia</taxon>
        <taxon>Eubacteriales</taxon>
        <taxon>Oscillospiraceae</taxon>
        <taxon>Neglectibacter</taxon>
    </lineage>
</organism>
<dbReference type="InterPro" id="IPR011527">
    <property type="entry name" value="ABC1_TM_dom"/>
</dbReference>
<dbReference type="PROSITE" id="PS00211">
    <property type="entry name" value="ABC_TRANSPORTER_1"/>
    <property type="match status" value="1"/>
</dbReference>
<feature type="transmembrane region" description="Helical" evidence="7">
    <location>
        <begin position="12"/>
        <end position="38"/>
    </location>
</feature>